<sequence length="344" mass="35797">MFYRLMKATLGNILRVFYQPWVRGAERIPASGPAILASNHLAVIDSFFLPLMMSREVVFLGKQDYFTGTGLKGRFVAGFMRGVGTIPVDRGGGKASEAALQTGLRRLREGGLFGIYPEGTRSPDGRLYRGKTGVARLALESGAPVVPVAMIGTNIAQPIGKRIPKLHRIGVVVGEPLDFSRYRGLENDRFVLRSITDEIMYELMRLSGQEYVDMYAATMKTRLAAAKKEQGRKHPDAVAEAAAAAPIGAPGGRAVPEVVVPEPSEDEIRAAAEVLGEADAVGAAEPTGATGPAGRADPAGSTGTSEPAAGTAGEAGTAGGAGTAGDAGTADEVTLTGDTDTARA</sequence>
<dbReference type="SMART" id="SM00563">
    <property type="entry name" value="PlsC"/>
    <property type="match status" value="1"/>
</dbReference>
<dbReference type="Pfam" id="PF01553">
    <property type="entry name" value="Acyltransferase"/>
    <property type="match status" value="1"/>
</dbReference>
<accession>A0A552WWK2</accession>
<dbReference type="SUPFAM" id="SSF69593">
    <property type="entry name" value="Glycerol-3-phosphate (1)-acyltransferase"/>
    <property type="match status" value="1"/>
</dbReference>
<evidence type="ECO:0000259" key="4">
    <source>
        <dbReference type="SMART" id="SM00563"/>
    </source>
</evidence>
<name>A0A552WWK2_9MICO</name>
<dbReference type="PANTHER" id="PTHR10434:SF11">
    <property type="entry name" value="1-ACYL-SN-GLYCEROL-3-PHOSPHATE ACYLTRANSFERASE"/>
    <property type="match status" value="1"/>
</dbReference>
<dbReference type="GO" id="GO:0003841">
    <property type="term" value="F:1-acylglycerol-3-phosphate O-acyltransferase activity"/>
    <property type="evidence" value="ECO:0007669"/>
    <property type="project" value="TreeGrafter"/>
</dbReference>
<evidence type="ECO:0000256" key="1">
    <source>
        <dbReference type="ARBA" id="ARBA00022679"/>
    </source>
</evidence>
<protein>
    <submittedName>
        <fullName evidence="5">1-acyl-sn-glycerol-3-phosphate acyltransferase</fullName>
    </submittedName>
</protein>
<dbReference type="EMBL" id="VJXR01000004">
    <property type="protein sequence ID" value="TRW47164.1"/>
    <property type="molecule type" value="Genomic_DNA"/>
</dbReference>
<proteinExistence type="predicted"/>
<keyword evidence="1 5" id="KW-0808">Transferase</keyword>
<dbReference type="Proteomes" id="UP000318693">
    <property type="component" value="Unassembled WGS sequence"/>
</dbReference>
<dbReference type="CDD" id="cd07989">
    <property type="entry name" value="LPLAT_AGPAT-like"/>
    <property type="match status" value="1"/>
</dbReference>
<feature type="compositionally biased region" description="Gly residues" evidence="3">
    <location>
        <begin position="316"/>
        <end position="325"/>
    </location>
</feature>
<dbReference type="GO" id="GO:0005886">
    <property type="term" value="C:plasma membrane"/>
    <property type="evidence" value="ECO:0007669"/>
    <property type="project" value="TreeGrafter"/>
</dbReference>
<dbReference type="PANTHER" id="PTHR10434">
    <property type="entry name" value="1-ACYL-SN-GLYCEROL-3-PHOSPHATE ACYLTRANSFERASE"/>
    <property type="match status" value="1"/>
</dbReference>
<evidence type="ECO:0000256" key="2">
    <source>
        <dbReference type="ARBA" id="ARBA00023315"/>
    </source>
</evidence>
<dbReference type="InterPro" id="IPR002123">
    <property type="entry name" value="Plipid/glycerol_acylTrfase"/>
</dbReference>
<keyword evidence="6" id="KW-1185">Reference proteome</keyword>
<evidence type="ECO:0000313" key="6">
    <source>
        <dbReference type="Proteomes" id="UP000318693"/>
    </source>
</evidence>
<comment type="caution">
    <text evidence="5">The sequence shown here is derived from an EMBL/GenBank/DDBJ whole genome shotgun (WGS) entry which is preliminary data.</text>
</comment>
<evidence type="ECO:0000256" key="3">
    <source>
        <dbReference type="SAM" id="MobiDB-lite"/>
    </source>
</evidence>
<dbReference type="GO" id="GO:0006654">
    <property type="term" value="P:phosphatidic acid biosynthetic process"/>
    <property type="evidence" value="ECO:0007669"/>
    <property type="project" value="TreeGrafter"/>
</dbReference>
<gene>
    <name evidence="5" type="ORF">FJ693_02745</name>
</gene>
<feature type="region of interest" description="Disordered" evidence="3">
    <location>
        <begin position="282"/>
        <end position="344"/>
    </location>
</feature>
<feature type="domain" description="Phospholipid/glycerol acyltransferase" evidence="4">
    <location>
        <begin position="34"/>
        <end position="153"/>
    </location>
</feature>
<feature type="compositionally biased region" description="Low complexity" evidence="3">
    <location>
        <begin position="282"/>
        <end position="315"/>
    </location>
</feature>
<keyword evidence="2 5" id="KW-0012">Acyltransferase</keyword>
<organism evidence="5 6">
    <name type="scientific">Georgenia yuyongxinii</name>
    <dbReference type="NCBI Taxonomy" id="2589797"/>
    <lineage>
        <taxon>Bacteria</taxon>
        <taxon>Bacillati</taxon>
        <taxon>Actinomycetota</taxon>
        <taxon>Actinomycetes</taxon>
        <taxon>Micrococcales</taxon>
        <taxon>Bogoriellaceae</taxon>
        <taxon>Georgenia</taxon>
    </lineage>
</organism>
<reference evidence="5 6" key="1">
    <citation type="submission" date="2019-07" db="EMBL/GenBank/DDBJ databases">
        <title>Georgenia wutianyii sp. nov. and Georgenia *** sp. nov. isolated from plateau pika (Ochotona curzoniae) in the Qinghai-Tibet plateau of China.</title>
        <authorList>
            <person name="Tian Z."/>
        </authorList>
    </citation>
    <scope>NUCLEOTIDE SEQUENCE [LARGE SCALE GENOMIC DNA]</scope>
    <source>
        <strain evidence="5 6">Z446</strain>
    </source>
</reference>
<evidence type="ECO:0000313" key="5">
    <source>
        <dbReference type="EMBL" id="TRW47164.1"/>
    </source>
</evidence>
<dbReference type="AlphaFoldDB" id="A0A552WWK2"/>